<protein>
    <submittedName>
        <fullName evidence="2">Unnamed protein product</fullName>
    </submittedName>
</protein>
<name>A0A9W6WCJ6_CANBO</name>
<gene>
    <name evidence="2" type="ORF">Cboi02_000552200</name>
</gene>
<sequence length="92" mass="9550">MLEATADDEAEALDETAADDEADEATALDEAAALDRRDETTELGMSVETATDNEAETDEETTLEEDGHGAQAVPVGSLGKPHSDNGASKNCP</sequence>
<evidence type="ECO:0000256" key="1">
    <source>
        <dbReference type="SAM" id="MobiDB-lite"/>
    </source>
</evidence>
<comment type="caution">
    <text evidence="2">The sequence shown here is derived from an EMBL/GenBank/DDBJ whole genome shotgun (WGS) entry which is preliminary data.</text>
</comment>
<feature type="region of interest" description="Disordered" evidence="1">
    <location>
        <begin position="1"/>
        <end position="92"/>
    </location>
</feature>
<dbReference type="AlphaFoldDB" id="A0A9W6WCJ6"/>
<organism evidence="2 3">
    <name type="scientific">Candida boidinii</name>
    <name type="common">Yeast</name>
    <dbReference type="NCBI Taxonomy" id="5477"/>
    <lineage>
        <taxon>Eukaryota</taxon>
        <taxon>Fungi</taxon>
        <taxon>Dikarya</taxon>
        <taxon>Ascomycota</taxon>
        <taxon>Saccharomycotina</taxon>
        <taxon>Pichiomycetes</taxon>
        <taxon>Pichiales</taxon>
        <taxon>Pichiaceae</taxon>
        <taxon>Ogataea</taxon>
        <taxon>Ogataea/Candida clade</taxon>
    </lineage>
</organism>
<evidence type="ECO:0000313" key="2">
    <source>
        <dbReference type="EMBL" id="GME77409.1"/>
    </source>
</evidence>
<proteinExistence type="predicted"/>
<dbReference type="EMBL" id="BSXN01002710">
    <property type="protein sequence ID" value="GME77409.1"/>
    <property type="molecule type" value="Genomic_DNA"/>
</dbReference>
<reference evidence="2" key="1">
    <citation type="submission" date="2023-04" db="EMBL/GenBank/DDBJ databases">
        <title>Candida boidinii NBRC 10035.</title>
        <authorList>
            <person name="Ichikawa N."/>
            <person name="Sato H."/>
            <person name="Tonouchi N."/>
        </authorList>
    </citation>
    <scope>NUCLEOTIDE SEQUENCE</scope>
    <source>
        <strain evidence="2">NBRC 10035</strain>
    </source>
</reference>
<feature type="compositionally biased region" description="Acidic residues" evidence="1">
    <location>
        <begin position="51"/>
        <end position="64"/>
    </location>
</feature>
<feature type="compositionally biased region" description="Acidic residues" evidence="1">
    <location>
        <begin position="1"/>
        <end position="27"/>
    </location>
</feature>
<accession>A0A9W6WCJ6</accession>
<keyword evidence="3" id="KW-1185">Reference proteome</keyword>
<evidence type="ECO:0000313" key="3">
    <source>
        <dbReference type="Proteomes" id="UP001165120"/>
    </source>
</evidence>
<dbReference type="Proteomes" id="UP001165120">
    <property type="component" value="Unassembled WGS sequence"/>
</dbReference>